<dbReference type="Proteomes" id="UP000050795">
    <property type="component" value="Unassembled WGS sequence"/>
</dbReference>
<organism evidence="1 2">
    <name type="scientific">Trichobilharzia regenti</name>
    <name type="common">Nasal bird schistosome</name>
    <dbReference type="NCBI Taxonomy" id="157069"/>
    <lineage>
        <taxon>Eukaryota</taxon>
        <taxon>Metazoa</taxon>
        <taxon>Spiralia</taxon>
        <taxon>Lophotrochozoa</taxon>
        <taxon>Platyhelminthes</taxon>
        <taxon>Trematoda</taxon>
        <taxon>Digenea</taxon>
        <taxon>Strigeidida</taxon>
        <taxon>Schistosomatoidea</taxon>
        <taxon>Schistosomatidae</taxon>
        <taxon>Trichobilharzia</taxon>
    </lineage>
</organism>
<reference evidence="2" key="2">
    <citation type="submission" date="2023-11" db="UniProtKB">
        <authorList>
            <consortium name="WormBaseParasite"/>
        </authorList>
    </citation>
    <scope>IDENTIFICATION</scope>
</reference>
<name>A0AA85ITG5_TRIRE</name>
<reference evidence="1" key="1">
    <citation type="submission" date="2022-06" db="EMBL/GenBank/DDBJ databases">
        <authorList>
            <person name="Berger JAMES D."/>
            <person name="Berger JAMES D."/>
        </authorList>
    </citation>
    <scope>NUCLEOTIDE SEQUENCE [LARGE SCALE GENOMIC DNA]</scope>
</reference>
<dbReference type="AlphaFoldDB" id="A0AA85ITG5"/>
<sequence length="158" mass="17030">MGGMPTTAKLNKGSVQLQREVELNADAVAEVMDTCETVSVIDQRVAHLSSDDSAKPELVMKDSSGGKLAVRQLSESRTTTASDPPLSSSTGINQLSLVLSSTMKQTPMNSSILCNHYDSIGAFEKTKDIGQFSEDKPSINERVIVKLTYMNKGISSFK</sequence>
<evidence type="ECO:0000313" key="1">
    <source>
        <dbReference type="Proteomes" id="UP000050795"/>
    </source>
</evidence>
<evidence type="ECO:0000313" key="2">
    <source>
        <dbReference type="WBParaSite" id="TREG1_118860.1"/>
    </source>
</evidence>
<protein>
    <submittedName>
        <fullName evidence="2">Uncharacterized protein</fullName>
    </submittedName>
</protein>
<accession>A0AA85ITG5</accession>
<proteinExistence type="predicted"/>
<keyword evidence="1" id="KW-1185">Reference proteome</keyword>
<dbReference type="WBParaSite" id="TREG1_118860.1">
    <property type="protein sequence ID" value="TREG1_118860.1"/>
    <property type="gene ID" value="TREG1_118860"/>
</dbReference>